<name>A0A8J6LBC7_TENMO</name>
<reference evidence="2" key="1">
    <citation type="journal article" date="2020" name="J Insects Food Feed">
        <title>The yellow mealworm (Tenebrio molitor) genome: a resource for the emerging insects as food and feed industry.</title>
        <authorList>
            <person name="Eriksson T."/>
            <person name="Andere A."/>
            <person name="Kelstrup H."/>
            <person name="Emery V."/>
            <person name="Picard C."/>
        </authorList>
    </citation>
    <scope>NUCLEOTIDE SEQUENCE</scope>
    <source>
        <strain evidence="2">Stoneville</strain>
        <tissue evidence="2">Whole head</tissue>
    </source>
</reference>
<proteinExistence type="predicted"/>
<accession>A0A8J6LBC7</accession>
<organism evidence="2 3">
    <name type="scientific">Tenebrio molitor</name>
    <name type="common">Yellow mealworm beetle</name>
    <dbReference type="NCBI Taxonomy" id="7067"/>
    <lineage>
        <taxon>Eukaryota</taxon>
        <taxon>Metazoa</taxon>
        <taxon>Ecdysozoa</taxon>
        <taxon>Arthropoda</taxon>
        <taxon>Hexapoda</taxon>
        <taxon>Insecta</taxon>
        <taxon>Pterygota</taxon>
        <taxon>Neoptera</taxon>
        <taxon>Endopterygota</taxon>
        <taxon>Coleoptera</taxon>
        <taxon>Polyphaga</taxon>
        <taxon>Cucujiformia</taxon>
        <taxon>Tenebrionidae</taxon>
        <taxon>Tenebrio</taxon>
    </lineage>
</organism>
<dbReference type="Proteomes" id="UP000719412">
    <property type="component" value="Unassembled WGS sequence"/>
</dbReference>
<comment type="caution">
    <text evidence="2">The sequence shown here is derived from an EMBL/GenBank/DDBJ whole genome shotgun (WGS) entry which is preliminary data.</text>
</comment>
<sequence length="129" mass="14045">MIKNRLRNSRAHSDSDPNSDHPPDSPSTSTDPAPDTTSDSASDPRLPARSLPYERTRPPPIPPRIPLHPRNPVTPRPALSLRRQEEVPGPTDGSTNTPLISLAAEDIAQVTDTIPGGFRLHQVVPLYIV</sequence>
<feature type="region of interest" description="Disordered" evidence="1">
    <location>
        <begin position="1"/>
        <end position="98"/>
    </location>
</feature>
<dbReference type="EMBL" id="JABDTM020024589">
    <property type="protein sequence ID" value="KAH0814132.1"/>
    <property type="molecule type" value="Genomic_DNA"/>
</dbReference>
<feature type="compositionally biased region" description="Basic and acidic residues" evidence="1">
    <location>
        <begin position="11"/>
        <end position="23"/>
    </location>
</feature>
<evidence type="ECO:0000256" key="1">
    <source>
        <dbReference type="SAM" id="MobiDB-lite"/>
    </source>
</evidence>
<feature type="compositionally biased region" description="Low complexity" evidence="1">
    <location>
        <begin position="26"/>
        <end position="44"/>
    </location>
</feature>
<evidence type="ECO:0000313" key="2">
    <source>
        <dbReference type="EMBL" id="KAH0814132.1"/>
    </source>
</evidence>
<gene>
    <name evidence="2" type="ORF">GEV33_008659</name>
</gene>
<evidence type="ECO:0000313" key="3">
    <source>
        <dbReference type="Proteomes" id="UP000719412"/>
    </source>
</evidence>
<protein>
    <submittedName>
        <fullName evidence="2">Uncharacterized protein</fullName>
    </submittedName>
</protein>
<reference evidence="2" key="2">
    <citation type="submission" date="2021-08" db="EMBL/GenBank/DDBJ databases">
        <authorList>
            <person name="Eriksson T."/>
        </authorList>
    </citation>
    <scope>NUCLEOTIDE SEQUENCE</scope>
    <source>
        <strain evidence="2">Stoneville</strain>
        <tissue evidence="2">Whole head</tissue>
    </source>
</reference>
<dbReference type="AlphaFoldDB" id="A0A8J6LBC7"/>
<keyword evidence="3" id="KW-1185">Reference proteome</keyword>
<feature type="compositionally biased region" description="Basic residues" evidence="1">
    <location>
        <begin position="1"/>
        <end position="10"/>
    </location>
</feature>